<keyword evidence="2 5" id="KW-0812">Transmembrane</keyword>
<dbReference type="EMBL" id="MU155149">
    <property type="protein sequence ID" value="KAF9483902.1"/>
    <property type="molecule type" value="Genomic_DNA"/>
</dbReference>
<feature type="transmembrane region" description="Helical" evidence="5">
    <location>
        <begin position="41"/>
        <end position="65"/>
    </location>
</feature>
<dbReference type="OrthoDB" id="1898221at2759"/>
<dbReference type="AlphaFoldDB" id="A0A9P5ZAG8"/>
<name>A0A9P5ZAG8_9AGAR</name>
<sequence>MERIYAAILHGVAANIMYQGFKSVQTLPIGEFMNAQYGGHFQYLTIQGLVLAALSMILGMVSGLFPWVTGLKSAKRYLMVVALPVSVVISLIYWSLLALFPSLIIPPMNSTEPSTPSSSSTSPPLFYLPLTVDLSLHAVPAISLTLDFFFFERKYTKKEVHVIAPIAAAGFALWYGSWVEYCGKMNNGSFPYPFLTENPQEIRIGIYIGATVLSFFSFRFINSLHR</sequence>
<organism evidence="6 7">
    <name type="scientific">Pholiota conissans</name>
    <dbReference type="NCBI Taxonomy" id="109636"/>
    <lineage>
        <taxon>Eukaryota</taxon>
        <taxon>Fungi</taxon>
        <taxon>Dikarya</taxon>
        <taxon>Basidiomycota</taxon>
        <taxon>Agaricomycotina</taxon>
        <taxon>Agaricomycetes</taxon>
        <taxon>Agaricomycetidae</taxon>
        <taxon>Agaricales</taxon>
        <taxon>Agaricineae</taxon>
        <taxon>Strophariaceae</taxon>
        <taxon>Pholiota</taxon>
    </lineage>
</organism>
<dbReference type="Pfam" id="PF04750">
    <property type="entry name" value="Far-17a_AIG1"/>
    <property type="match status" value="1"/>
</dbReference>
<reference evidence="6" key="1">
    <citation type="submission" date="2020-11" db="EMBL/GenBank/DDBJ databases">
        <authorList>
            <consortium name="DOE Joint Genome Institute"/>
            <person name="Ahrendt S."/>
            <person name="Riley R."/>
            <person name="Andreopoulos W."/>
            <person name="Labutti K."/>
            <person name="Pangilinan J."/>
            <person name="Ruiz-Duenas F.J."/>
            <person name="Barrasa J.M."/>
            <person name="Sanchez-Garcia M."/>
            <person name="Camarero S."/>
            <person name="Miyauchi S."/>
            <person name="Serrano A."/>
            <person name="Linde D."/>
            <person name="Babiker R."/>
            <person name="Drula E."/>
            <person name="Ayuso-Fernandez I."/>
            <person name="Pacheco R."/>
            <person name="Padilla G."/>
            <person name="Ferreira P."/>
            <person name="Barriuso J."/>
            <person name="Kellner H."/>
            <person name="Castanera R."/>
            <person name="Alfaro M."/>
            <person name="Ramirez L."/>
            <person name="Pisabarro A.G."/>
            <person name="Kuo A."/>
            <person name="Tritt A."/>
            <person name="Lipzen A."/>
            <person name="He G."/>
            <person name="Yan M."/>
            <person name="Ng V."/>
            <person name="Cullen D."/>
            <person name="Martin F."/>
            <person name="Rosso M.-N."/>
            <person name="Henrissat B."/>
            <person name="Hibbett D."/>
            <person name="Martinez A.T."/>
            <person name="Grigoriev I.V."/>
        </authorList>
    </citation>
    <scope>NUCLEOTIDE SEQUENCE</scope>
    <source>
        <strain evidence="6">CIRM-BRFM 674</strain>
    </source>
</reference>
<evidence type="ECO:0000256" key="1">
    <source>
        <dbReference type="ARBA" id="ARBA00004127"/>
    </source>
</evidence>
<proteinExistence type="predicted"/>
<keyword evidence="3 5" id="KW-1133">Transmembrane helix</keyword>
<evidence type="ECO:0000313" key="6">
    <source>
        <dbReference type="EMBL" id="KAF9483902.1"/>
    </source>
</evidence>
<keyword evidence="4 5" id="KW-0472">Membrane</keyword>
<comment type="caution">
    <text evidence="6">The sequence shown here is derived from an EMBL/GenBank/DDBJ whole genome shotgun (WGS) entry which is preliminary data.</text>
</comment>
<evidence type="ECO:0008006" key="8">
    <source>
        <dbReference type="Google" id="ProtNLM"/>
    </source>
</evidence>
<dbReference type="PANTHER" id="PTHR10989:SF16">
    <property type="entry name" value="AT02829P-RELATED"/>
    <property type="match status" value="1"/>
</dbReference>
<evidence type="ECO:0000313" key="7">
    <source>
        <dbReference type="Proteomes" id="UP000807469"/>
    </source>
</evidence>
<protein>
    <recommendedName>
        <fullName evidence="8">FAR-17a/AIG1-like protein</fullName>
    </recommendedName>
</protein>
<dbReference type="PANTHER" id="PTHR10989">
    <property type="entry name" value="ANDROGEN-INDUCED PROTEIN 1-RELATED"/>
    <property type="match status" value="1"/>
</dbReference>
<dbReference type="InterPro" id="IPR006838">
    <property type="entry name" value="ADTRP_AIG1"/>
</dbReference>
<evidence type="ECO:0000256" key="4">
    <source>
        <dbReference type="ARBA" id="ARBA00023136"/>
    </source>
</evidence>
<keyword evidence="7" id="KW-1185">Reference proteome</keyword>
<gene>
    <name evidence="6" type="ORF">BDN70DRAFT_873302</name>
</gene>
<comment type="subcellular location">
    <subcellularLocation>
        <location evidence="1">Endomembrane system</location>
        <topology evidence="1">Multi-pass membrane protein</topology>
    </subcellularLocation>
</comment>
<feature type="transmembrane region" description="Helical" evidence="5">
    <location>
        <begin position="125"/>
        <end position="150"/>
    </location>
</feature>
<feature type="transmembrane region" description="Helical" evidence="5">
    <location>
        <begin position="201"/>
        <end position="221"/>
    </location>
</feature>
<dbReference type="GO" id="GO:0016020">
    <property type="term" value="C:membrane"/>
    <property type="evidence" value="ECO:0007669"/>
    <property type="project" value="InterPro"/>
</dbReference>
<accession>A0A9P5ZAG8</accession>
<evidence type="ECO:0000256" key="3">
    <source>
        <dbReference type="ARBA" id="ARBA00022989"/>
    </source>
</evidence>
<feature type="transmembrane region" description="Helical" evidence="5">
    <location>
        <begin position="162"/>
        <end position="181"/>
    </location>
</feature>
<evidence type="ECO:0000256" key="2">
    <source>
        <dbReference type="ARBA" id="ARBA00022692"/>
    </source>
</evidence>
<dbReference type="Proteomes" id="UP000807469">
    <property type="component" value="Unassembled WGS sequence"/>
</dbReference>
<feature type="transmembrane region" description="Helical" evidence="5">
    <location>
        <begin position="77"/>
        <end position="105"/>
    </location>
</feature>
<dbReference type="GO" id="GO:0012505">
    <property type="term" value="C:endomembrane system"/>
    <property type="evidence" value="ECO:0007669"/>
    <property type="project" value="UniProtKB-SubCell"/>
</dbReference>
<evidence type="ECO:0000256" key="5">
    <source>
        <dbReference type="SAM" id="Phobius"/>
    </source>
</evidence>